<protein>
    <submittedName>
        <fullName evidence="1">Uncharacterized protein</fullName>
    </submittedName>
</protein>
<dbReference type="InterPro" id="IPR011990">
    <property type="entry name" value="TPR-like_helical_dom_sf"/>
</dbReference>
<dbReference type="STRING" id="36166.T1GEF1"/>
<evidence type="ECO:0000313" key="2">
    <source>
        <dbReference type="Proteomes" id="UP000015102"/>
    </source>
</evidence>
<proteinExistence type="predicted"/>
<name>T1GEF1_MEGSC</name>
<evidence type="ECO:0000313" key="1">
    <source>
        <dbReference type="EnsemblMetazoa" id="MESCA001713-PA"/>
    </source>
</evidence>
<dbReference type="EnsemblMetazoa" id="MESCA001713-RA">
    <property type="protein sequence ID" value="MESCA001713-PA"/>
    <property type="gene ID" value="MESCA001713"/>
</dbReference>
<sequence length="33" mass="3940">MLIQEPVQAAIWHCLNLYDYKDAVFLSERLCQK</sequence>
<dbReference type="EMBL" id="CAQQ02094439">
    <property type="status" value="NOT_ANNOTATED_CDS"/>
    <property type="molecule type" value="Genomic_DNA"/>
</dbReference>
<dbReference type="AlphaFoldDB" id="T1GEF1"/>
<dbReference type="Gene3D" id="1.25.40.10">
    <property type="entry name" value="Tetratricopeptide repeat domain"/>
    <property type="match status" value="1"/>
</dbReference>
<accession>T1GEF1</accession>
<dbReference type="Proteomes" id="UP000015102">
    <property type="component" value="Unassembled WGS sequence"/>
</dbReference>
<keyword evidence="2" id="KW-1185">Reference proteome</keyword>
<reference evidence="1" key="2">
    <citation type="submission" date="2015-06" db="UniProtKB">
        <authorList>
            <consortium name="EnsemblMetazoa"/>
        </authorList>
    </citation>
    <scope>IDENTIFICATION</scope>
</reference>
<reference evidence="2" key="1">
    <citation type="submission" date="2013-02" db="EMBL/GenBank/DDBJ databases">
        <authorList>
            <person name="Hughes D."/>
        </authorList>
    </citation>
    <scope>NUCLEOTIDE SEQUENCE</scope>
    <source>
        <strain>Durham</strain>
        <strain evidence="2">NC isolate 2 -- Noor lab</strain>
    </source>
</reference>
<organism evidence="1 2">
    <name type="scientific">Megaselia scalaris</name>
    <name type="common">Humpbacked fly</name>
    <name type="synonym">Phora scalaris</name>
    <dbReference type="NCBI Taxonomy" id="36166"/>
    <lineage>
        <taxon>Eukaryota</taxon>
        <taxon>Metazoa</taxon>
        <taxon>Ecdysozoa</taxon>
        <taxon>Arthropoda</taxon>
        <taxon>Hexapoda</taxon>
        <taxon>Insecta</taxon>
        <taxon>Pterygota</taxon>
        <taxon>Neoptera</taxon>
        <taxon>Endopterygota</taxon>
        <taxon>Diptera</taxon>
        <taxon>Brachycera</taxon>
        <taxon>Muscomorpha</taxon>
        <taxon>Platypezoidea</taxon>
        <taxon>Phoridae</taxon>
        <taxon>Megaseliini</taxon>
        <taxon>Megaselia</taxon>
    </lineage>
</organism>
<dbReference type="HOGENOM" id="CLU_3387261_0_0_1"/>